<reference evidence="2" key="1">
    <citation type="journal article" date="2011" name="PLoS Genet.">
        <title>Genomic analysis of the necrotrophic fungal pathogens Sclerotinia sclerotiorum and Botrytis cinerea.</title>
        <authorList>
            <person name="Amselem J."/>
            <person name="Cuomo C.A."/>
            <person name="van Kan J.A."/>
            <person name="Viaud M."/>
            <person name="Benito E.P."/>
            <person name="Couloux A."/>
            <person name="Coutinho P.M."/>
            <person name="de Vries R.P."/>
            <person name="Dyer P.S."/>
            <person name="Fillinger S."/>
            <person name="Fournier E."/>
            <person name="Gout L."/>
            <person name="Hahn M."/>
            <person name="Kohn L."/>
            <person name="Lapalu N."/>
            <person name="Plummer K.M."/>
            <person name="Pradier J.M."/>
            <person name="Quevillon E."/>
            <person name="Sharon A."/>
            <person name="Simon A."/>
            <person name="ten Have A."/>
            <person name="Tudzynski B."/>
            <person name="Tudzynski P."/>
            <person name="Wincker P."/>
            <person name="Andrew M."/>
            <person name="Anthouard V."/>
            <person name="Beever R.E."/>
            <person name="Beffa R."/>
            <person name="Benoit I."/>
            <person name="Bouzid O."/>
            <person name="Brault B."/>
            <person name="Chen Z."/>
            <person name="Choquer M."/>
            <person name="Collemare J."/>
            <person name="Cotton P."/>
            <person name="Danchin E.G."/>
            <person name="Da Silva C."/>
            <person name="Gautier A."/>
            <person name="Giraud C."/>
            <person name="Giraud T."/>
            <person name="Gonzalez C."/>
            <person name="Grossetete S."/>
            <person name="Guldener U."/>
            <person name="Henrissat B."/>
            <person name="Howlett B.J."/>
            <person name="Kodira C."/>
            <person name="Kretschmer M."/>
            <person name="Lappartient A."/>
            <person name="Leroch M."/>
            <person name="Levis C."/>
            <person name="Mauceli E."/>
            <person name="Neuveglise C."/>
            <person name="Oeser B."/>
            <person name="Pearson M."/>
            <person name="Poulain J."/>
            <person name="Poussereau N."/>
            <person name="Quesneville H."/>
            <person name="Rascle C."/>
            <person name="Schumacher J."/>
            <person name="Segurens B."/>
            <person name="Sexton A."/>
            <person name="Silva E."/>
            <person name="Sirven C."/>
            <person name="Soanes D.M."/>
            <person name="Talbot N.J."/>
            <person name="Templeton M."/>
            <person name="Yandava C."/>
            <person name="Yarden O."/>
            <person name="Zeng Q."/>
            <person name="Rollins J.A."/>
            <person name="Lebrun M.H."/>
            <person name="Dickman M."/>
        </authorList>
    </citation>
    <scope>NUCLEOTIDE SEQUENCE [LARGE SCALE GENOMIC DNA]</scope>
    <source>
        <strain evidence="2">ATCC 18683 / 1980 / Ss-1</strain>
    </source>
</reference>
<keyword evidence="2" id="KW-1185">Reference proteome</keyword>
<gene>
    <name evidence="1" type="ORF">SS1G_04198</name>
</gene>
<protein>
    <submittedName>
        <fullName evidence="1">Uncharacterized protein</fullName>
    </submittedName>
</protein>
<evidence type="ECO:0000313" key="2">
    <source>
        <dbReference type="Proteomes" id="UP000001312"/>
    </source>
</evidence>
<dbReference type="RefSeq" id="XP_001594391.1">
    <property type="nucleotide sequence ID" value="XM_001594341.1"/>
</dbReference>
<dbReference type="Proteomes" id="UP000001312">
    <property type="component" value="Unassembled WGS sequence"/>
</dbReference>
<dbReference type="KEGG" id="ssl:SS1G_04198"/>
<organism evidence="1 2">
    <name type="scientific">Sclerotinia sclerotiorum (strain ATCC 18683 / 1980 / Ss-1)</name>
    <name type="common">White mold</name>
    <name type="synonym">Whetzelinia sclerotiorum</name>
    <dbReference type="NCBI Taxonomy" id="665079"/>
    <lineage>
        <taxon>Eukaryota</taxon>
        <taxon>Fungi</taxon>
        <taxon>Dikarya</taxon>
        <taxon>Ascomycota</taxon>
        <taxon>Pezizomycotina</taxon>
        <taxon>Leotiomycetes</taxon>
        <taxon>Helotiales</taxon>
        <taxon>Sclerotiniaceae</taxon>
        <taxon>Sclerotinia</taxon>
    </lineage>
</organism>
<dbReference type="HOGENOM" id="CLU_2905519_0_0_1"/>
<accession>A7EFV7</accession>
<dbReference type="AlphaFoldDB" id="A7EFV7"/>
<dbReference type="GeneID" id="5490736"/>
<evidence type="ECO:0000313" key="1">
    <source>
        <dbReference type="EMBL" id="EDO01723.1"/>
    </source>
</evidence>
<proteinExistence type="predicted"/>
<dbReference type="EMBL" id="CH476625">
    <property type="protein sequence ID" value="EDO01723.1"/>
    <property type="molecule type" value="Genomic_DNA"/>
</dbReference>
<name>A7EFV7_SCLS1</name>
<dbReference type="InParanoid" id="A7EFV7"/>
<sequence>MEQRDAGHGERPHAKSVTIYYHQMIISLNLVRGNKNRKIQSCEKELMRNLRGAEINLDLSFY</sequence>